<accession>A0A939EDB2</accession>
<keyword evidence="2" id="KW-0012">Acyltransferase</keyword>
<dbReference type="AlphaFoldDB" id="A0A939EDB2"/>
<sequence>MIPRIRIEKARPEHLREIVAIINAGATSVRRNREFTDWQDYRPAFDALCAAPEADIYVALTEAGDVIGTYQIHFLKGLAFQGRPRVELESVHVRPDQRGNGVGRLMMDHAEGLARAGNACLIQLTSNREREGSHAFYRRLGFDQSHLGYKKMLV</sequence>
<evidence type="ECO:0000313" key="5">
    <source>
        <dbReference type="Proteomes" id="UP000664096"/>
    </source>
</evidence>
<feature type="domain" description="N-acetyltransferase" evidence="3">
    <location>
        <begin position="5"/>
        <end position="154"/>
    </location>
</feature>
<keyword evidence="1" id="KW-0808">Transferase</keyword>
<dbReference type="PANTHER" id="PTHR43877">
    <property type="entry name" value="AMINOALKYLPHOSPHONATE N-ACETYLTRANSFERASE-RELATED-RELATED"/>
    <property type="match status" value="1"/>
</dbReference>
<comment type="caution">
    <text evidence="4">The sequence shown here is derived from an EMBL/GenBank/DDBJ whole genome shotgun (WGS) entry which is preliminary data.</text>
</comment>
<dbReference type="InterPro" id="IPR016181">
    <property type="entry name" value="Acyl_CoA_acyltransferase"/>
</dbReference>
<dbReference type="InterPro" id="IPR000182">
    <property type="entry name" value="GNAT_dom"/>
</dbReference>
<dbReference type="CDD" id="cd04301">
    <property type="entry name" value="NAT_SF"/>
    <property type="match status" value="1"/>
</dbReference>
<evidence type="ECO:0000256" key="2">
    <source>
        <dbReference type="ARBA" id="ARBA00023315"/>
    </source>
</evidence>
<dbReference type="Gene3D" id="3.40.630.30">
    <property type="match status" value="1"/>
</dbReference>
<dbReference type="Proteomes" id="UP000664096">
    <property type="component" value="Unassembled WGS sequence"/>
</dbReference>
<dbReference type="Pfam" id="PF00583">
    <property type="entry name" value="Acetyltransf_1"/>
    <property type="match status" value="1"/>
</dbReference>
<evidence type="ECO:0000313" key="4">
    <source>
        <dbReference type="EMBL" id="MBN9669760.1"/>
    </source>
</evidence>
<dbReference type="GO" id="GO:0016747">
    <property type="term" value="F:acyltransferase activity, transferring groups other than amino-acyl groups"/>
    <property type="evidence" value="ECO:0007669"/>
    <property type="project" value="InterPro"/>
</dbReference>
<protein>
    <submittedName>
        <fullName evidence="4">GNAT family N-acetyltransferase</fullName>
    </submittedName>
</protein>
<dbReference type="RefSeq" id="WP_207139297.1">
    <property type="nucleotide sequence ID" value="NZ_JAEKJZ010000001.1"/>
</dbReference>
<dbReference type="EMBL" id="JAEKJZ010000001">
    <property type="protein sequence ID" value="MBN9669760.1"/>
    <property type="molecule type" value="Genomic_DNA"/>
</dbReference>
<dbReference type="PANTHER" id="PTHR43877:SF2">
    <property type="entry name" value="AMINOALKYLPHOSPHONATE N-ACETYLTRANSFERASE-RELATED"/>
    <property type="match status" value="1"/>
</dbReference>
<evidence type="ECO:0000256" key="1">
    <source>
        <dbReference type="ARBA" id="ARBA00022679"/>
    </source>
</evidence>
<organism evidence="4 5">
    <name type="scientific">Roseibium aggregatum</name>
    <dbReference type="NCBI Taxonomy" id="187304"/>
    <lineage>
        <taxon>Bacteria</taxon>
        <taxon>Pseudomonadati</taxon>
        <taxon>Pseudomonadota</taxon>
        <taxon>Alphaproteobacteria</taxon>
        <taxon>Hyphomicrobiales</taxon>
        <taxon>Stappiaceae</taxon>
        <taxon>Roseibium</taxon>
    </lineage>
</organism>
<dbReference type="InterPro" id="IPR050832">
    <property type="entry name" value="Bact_Acetyltransf"/>
</dbReference>
<dbReference type="SUPFAM" id="SSF55729">
    <property type="entry name" value="Acyl-CoA N-acyltransferases (Nat)"/>
    <property type="match status" value="1"/>
</dbReference>
<proteinExistence type="predicted"/>
<dbReference type="PROSITE" id="PS51186">
    <property type="entry name" value="GNAT"/>
    <property type="match status" value="1"/>
</dbReference>
<reference evidence="4" key="1">
    <citation type="submission" date="2020-12" db="EMBL/GenBank/DDBJ databases">
        <title>Oil enriched cultivation method for isolating marine PHA-producing bacteria.</title>
        <authorList>
            <person name="Zheng W."/>
            <person name="Yu S."/>
            <person name="Huang Y."/>
        </authorList>
    </citation>
    <scope>NUCLEOTIDE SEQUENCE</scope>
    <source>
        <strain evidence="4">SY-2-12</strain>
    </source>
</reference>
<gene>
    <name evidence="4" type="ORF">JF539_05375</name>
</gene>
<name>A0A939EDB2_9HYPH</name>
<evidence type="ECO:0000259" key="3">
    <source>
        <dbReference type="PROSITE" id="PS51186"/>
    </source>
</evidence>